<keyword evidence="2" id="KW-0648">Protein biosynthesis</keyword>
<name>A0A4V6A6H2_STECR</name>
<comment type="caution">
    <text evidence="3">The sequence shown here is derived from an EMBL/GenBank/DDBJ whole genome shotgun (WGS) entry which is preliminary data.</text>
</comment>
<dbReference type="Pfam" id="PF01652">
    <property type="entry name" value="IF4E"/>
    <property type="match status" value="1"/>
</dbReference>
<keyword evidence="4" id="KW-1185">Reference proteome</keyword>
<evidence type="ECO:0000313" key="4">
    <source>
        <dbReference type="Proteomes" id="UP000298663"/>
    </source>
</evidence>
<keyword evidence="2" id="KW-0396">Initiation factor</keyword>
<evidence type="ECO:0000313" key="3">
    <source>
        <dbReference type="EMBL" id="TKR94805.1"/>
    </source>
</evidence>
<reference evidence="3 4" key="1">
    <citation type="journal article" date="2015" name="Genome Biol.">
        <title>Comparative genomics of Steinernema reveals deeply conserved gene regulatory networks.</title>
        <authorList>
            <person name="Dillman A.R."/>
            <person name="Macchietto M."/>
            <person name="Porter C.F."/>
            <person name="Rogers A."/>
            <person name="Williams B."/>
            <person name="Antoshechkin I."/>
            <person name="Lee M.M."/>
            <person name="Goodwin Z."/>
            <person name="Lu X."/>
            <person name="Lewis E.E."/>
            <person name="Goodrich-Blair H."/>
            <person name="Stock S.P."/>
            <person name="Adams B.J."/>
            <person name="Sternberg P.W."/>
            <person name="Mortazavi A."/>
        </authorList>
    </citation>
    <scope>NUCLEOTIDE SEQUENCE [LARGE SCALE GENOMIC DNA]</scope>
    <source>
        <strain evidence="3 4">ALL</strain>
    </source>
</reference>
<dbReference type="GO" id="GO:0016281">
    <property type="term" value="C:eukaryotic translation initiation factor 4F complex"/>
    <property type="evidence" value="ECO:0007669"/>
    <property type="project" value="TreeGrafter"/>
</dbReference>
<dbReference type="Proteomes" id="UP000298663">
    <property type="component" value="Unassembled WGS sequence"/>
</dbReference>
<comment type="similarity">
    <text evidence="2">Belongs to the eukaryotic initiation factor 4E family.</text>
</comment>
<dbReference type="InterPro" id="IPR019770">
    <property type="entry name" value="TIF_eIF_4E_CS"/>
</dbReference>
<dbReference type="PROSITE" id="PS00813">
    <property type="entry name" value="IF4E"/>
    <property type="match status" value="1"/>
</dbReference>
<dbReference type="GO" id="GO:0003743">
    <property type="term" value="F:translation initiation factor activity"/>
    <property type="evidence" value="ECO:0007669"/>
    <property type="project" value="UniProtKB-KW"/>
</dbReference>
<gene>
    <name evidence="3" type="ORF">L596_009043</name>
</gene>
<dbReference type="EMBL" id="AZBU02000002">
    <property type="protein sequence ID" value="TKR94805.1"/>
    <property type="molecule type" value="Genomic_DNA"/>
</dbReference>
<dbReference type="GO" id="GO:0000340">
    <property type="term" value="F:RNA 7-methylguanosine cap binding"/>
    <property type="evidence" value="ECO:0007669"/>
    <property type="project" value="UniProtKB-ARBA"/>
</dbReference>
<accession>A0A4V6A6H2</accession>
<evidence type="ECO:0000256" key="1">
    <source>
        <dbReference type="ARBA" id="ARBA00032656"/>
    </source>
</evidence>
<dbReference type="InterPro" id="IPR001040">
    <property type="entry name" value="TIF_eIF_4E"/>
</dbReference>
<reference evidence="3 4" key="2">
    <citation type="journal article" date="2019" name="G3 (Bethesda)">
        <title>Hybrid Assembly of the Genome of the Entomopathogenic Nematode Steinernema carpocapsae Identifies the X-Chromosome.</title>
        <authorList>
            <person name="Serra L."/>
            <person name="Macchietto M."/>
            <person name="Macias-Munoz A."/>
            <person name="McGill C.J."/>
            <person name="Rodriguez I.M."/>
            <person name="Rodriguez B."/>
            <person name="Murad R."/>
            <person name="Mortazavi A."/>
        </authorList>
    </citation>
    <scope>NUCLEOTIDE SEQUENCE [LARGE SCALE GENOMIC DNA]</scope>
    <source>
        <strain evidence="3 4">ALL</strain>
    </source>
</reference>
<dbReference type="OrthoDB" id="590761at2759"/>
<organism evidence="3 4">
    <name type="scientific">Steinernema carpocapsae</name>
    <name type="common">Entomopathogenic nematode</name>
    <dbReference type="NCBI Taxonomy" id="34508"/>
    <lineage>
        <taxon>Eukaryota</taxon>
        <taxon>Metazoa</taxon>
        <taxon>Ecdysozoa</taxon>
        <taxon>Nematoda</taxon>
        <taxon>Chromadorea</taxon>
        <taxon>Rhabditida</taxon>
        <taxon>Tylenchina</taxon>
        <taxon>Panagrolaimomorpha</taxon>
        <taxon>Strongyloidoidea</taxon>
        <taxon>Steinernematidae</taxon>
        <taxon>Steinernema</taxon>
    </lineage>
</organism>
<evidence type="ECO:0000256" key="2">
    <source>
        <dbReference type="RuleBase" id="RU004374"/>
    </source>
</evidence>
<dbReference type="PANTHER" id="PTHR11960">
    <property type="entry name" value="EUKARYOTIC TRANSLATION INITIATION FACTOR 4E RELATED"/>
    <property type="match status" value="1"/>
</dbReference>
<dbReference type="AlphaFoldDB" id="A0A4V6A6H2"/>
<dbReference type="STRING" id="34508.A0A4V6A6H2"/>
<keyword evidence="2" id="KW-0694">RNA-binding</keyword>
<protein>
    <recommendedName>
        <fullName evidence="1">eIF-4F 25 kDa subunit</fullName>
    </recommendedName>
</protein>
<dbReference type="Gene3D" id="3.30.760.10">
    <property type="entry name" value="RNA Cap, Translation Initiation Factor Eif4e"/>
    <property type="match status" value="1"/>
</dbReference>
<proteinExistence type="inferred from homology"/>
<dbReference type="InterPro" id="IPR023398">
    <property type="entry name" value="TIF_eIF4e-like"/>
</dbReference>
<dbReference type="SUPFAM" id="SSF55418">
    <property type="entry name" value="eIF4e-like"/>
    <property type="match status" value="1"/>
</dbReference>
<sequence length="221" mass="26282">MRMERKKSFMIEKYHDFMDKRHDQFRTYPDPEDHDSSPGHPLKNAWTFWCCVRDPSRDRGECIEELKTVYTAEEFFKFYNSLPRPSALECSFDYCLFRKGIQPTWEDPNNAAGGRWMVFVNKNKENRNQVIDHYWIWLLLTLIGEHFDDLGGEICGATVRIRNDVDKISLWTRNGSASTPKVVLNIGDIFRKRLKVSEDDSVKYRLHRPELLDQKKRNRKS</sequence>